<dbReference type="AlphaFoldDB" id="A0A8H7CGS3"/>
<proteinExistence type="predicted"/>
<dbReference type="EMBL" id="JACAZH010000044">
    <property type="protein sequence ID" value="KAF7334858.1"/>
    <property type="molecule type" value="Genomic_DNA"/>
</dbReference>
<name>A0A8H7CGS3_9AGAR</name>
<evidence type="ECO:0000313" key="2">
    <source>
        <dbReference type="Proteomes" id="UP000623467"/>
    </source>
</evidence>
<dbReference type="OrthoDB" id="2821580at2759"/>
<organism evidence="1 2">
    <name type="scientific">Mycena sanguinolenta</name>
    <dbReference type="NCBI Taxonomy" id="230812"/>
    <lineage>
        <taxon>Eukaryota</taxon>
        <taxon>Fungi</taxon>
        <taxon>Dikarya</taxon>
        <taxon>Basidiomycota</taxon>
        <taxon>Agaricomycotina</taxon>
        <taxon>Agaricomycetes</taxon>
        <taxon>Agaricomycetidae</taxon>
        <taxon>Agaricales</taxon>
        <taxon>Marasmiineae</taxon>
        <taxon>Mycenaceae</taxon>
        <taxon>Mycena</taxon>
    </lineage>
</organism>
<sequence length="155" mass="17449">MTHPNFFFDTHRRCRTELPPRSGSDTVHYKYGWIVSFDEVFEGLAPQNILEPAESPTGCIRGYAAKYAGARPKVFAVRDPKSCAVVLSIATSYSTEKEVLVGDDAYRAACWDCIGLPVEKKDREGKWFRLPVLEVPDGYRCDASPVPTARHLVYF</sequence>
<dbReference type="Proteomes" id="UP000623467">
    <property type="component" value="Unassembled WGS sequence"/>
</dbReference>
<comment type="caution">
    <text evidence="1">The sequence shown here is derived from an EMBL/GenBank/DDBJ whole genome shotgun (WGS) entry which is preliminary data.</text>
</comment>
<reference evidence="1" key="1">
    <citation type="submission" date="2020-05" db="EMBL/GenBank/DDBJ databases">
        <title>Mycena genomes resolve the evolution of fungal bioluminescence.</title>
        <authorList>
            <person name="Tsai I.J."/>
        </authorList>
    </citation>
    <scope>NUCLEOTIDE SEQUENCE</scope>
    <source>
        <strain evidence="1">160909Yilan</strain>
    </source>
</reference>
<gene>
    <name evidence="1" type="ORF">MSAN_02362100</name>
</gene>
<protein>
    <submittedName>
        <fullName evidence="1">Uncharacterized protein</fullName>
    </submittedName>
</protein>
<evidence type="ECO:0000313" key="1">
    <source>
        <dbReference type="EMBL" id="KAF7334858.1"/>
    </source>
</evidence>
<keyword evidence="2" id="KW-1185">Reference proteome</keyword>
<accession>A0A8H7CGS3</accession>